<dbReference type="HOGENOM" id="CLU_897492_0_0_1"/>
<evidence type="ECO:0000313" key="1">
    <source>
        <dbReference type="EMBL" id="EME86695.1"/>
    </source>
</evidence>
<evidence type="ECO:0000313" key="2">
    <source>
        <dbReference type="Proteomes" id="UP000016932"/>
    </source>
</evidence>
<proteinExistence type="predicted"/>
<reference evidence="1 2" key="1">
    <citation type="journal article" date="2012" name="PLoS Pathog.">
        <title>Diverse lifestyles and strategies of plant pathogenesis encoded in the genomes of eighteen Dothideomycetes fungi.</title>
        <authorList>
            <person name="Ohm R.A."/>
            <person name="Feau N."/>
            <person name="Henrissat B."/>
            <person name="Schoch C.L."/>
            <person name="Horwitz B.A."/>
            <person name="Barry K.W."/>
            <person name="Condon B.J."/>
            <person name="Copeland A.C."/>
            <person name="Dhillon B."/>
            <person name="Glaser F."/>
            <person name="Hesse C.N."/>
            <person name="Kosti I."/>
            <person name="LaButti K."/>
            <person name="Lindquist E.A."/>
            <person name="Lucas S."/>
            <person name="Salamov A.A."/>
            <person name="Bradshaw R.E."/>
            <person name="Ciuffetti L."/>
            <person name="Hamelin R.C."/>
            <person name="Kema G.H.J."/>
            <person name="Lawrence C."/>
            <person name="Scott J.A."/>
            <person name="Spatafora J.W."/>
            <person name="Turgeon B.G."/>
            <person name="de Wit P.J.G.M."/>
            <person name="Zhong S."/>
            <person name="Goodwin S.B."/>
            <person name="Grigoriev I.V."/>
        </authorList>
    </citation>
    <scope>NUCLEOTIDE SEQUENCE [LARGE SCALE GENOMIC DNA]</scope>
    <source>
        <strain evidence="1 2">CIRAD86</strain>
    </source>
</reference>
<dbReference type="Proteomes" id="UP000016932">
    <property type="component" value="Unassembled WGS sequence"/>
</dbReference>
<dbReference type="VEuPathDB" id="FungiDB:MYCFIDRAFT_172394"/>
<gene>
    <name evidence="1" type="ORF">MYCFIDRAFT_172394</name>
</gene>
<dbReference type="GeneID" id="19332787"/>
<dbReference type="EMBL" id="KB446556">
    <property type="protein sequence ID" value="EME86695.1"/>
    <property type="molecule type" value="Genomic_DNA"/>
</dbReference>
<sequence>MIARMTKNVFAAMRMLANNHPVAVLVTRGWRYRHQSSHTHRASAPRHFQTLRSPFRSHFASLFFFFPSTHFDGLFIVLANTGAVAGKTEGAHKALDEISLLTDGCYISSSTCDLNKSMTCSTEIGSYSRRACLITVDVGMPCFIAKPPARVQGKESRKALLARFPYTLVGRPLLISFLVSSIGTHSRTDIASSPRAEQAYTMHLPLIRLPIQNQTGLQIGQHAFDCDLPALPRDLPPDHSYYSALQSARTSSPPTQCPQAWRLPLGPGASTPQLQLRYQANHKEKFTAEQFHSNSRHWSGHQCRNSDACS</sequence>
<name>M2ZA21_PSEFD</name>
<dbReference type="AlphaFoldDB" id="M2ZA21"/>
<dbReference type="RefSeq" id="XP_007923882.1">
    <property type="nucleotide sequence ID" value="XM_007925691.1"/>
</dbReference>
<organism evidence="1 2">
    <name type="scientific">Pseudocercospora fijiensis (strain CIRAD86)</name>
    <name type="common">Black leaf streak disease fungus</name>
    <name type="synonym">Mycosphaerella fijiensis</name>
    <dbReference type="NCBI Taxonomy" id="383855"/>
    <lineage>
        <taxon>Eukaryota</taxon>
        <taxon>Fungi</taxon>
        <taxon>Dikarya</taxon>
        <taxon>Ascomycota</taxon>
        <taxon>Pezizomycotina</taxon>
        <taxon>Dothideomycetes</taxon>
        <taxon>Dothideomycetidae</taxon>
        <taxon>Mycosphaerellales</taxon>
        <taxon>Mycosphaerellaceae</taxon>
        <taxon>Pseudocercospora</taxon>
    </lineage>
</organism>
<accession>M2ZA21</accession>
<keyword evidence="2" id="KW-1185">Reference proteome</keyword>
<dbReference type="KEGG" id="pfj:MYCFIDRAFT_172394"/>
<protein>
    <submittedName>
        <fullName evidence="1">Uncharacterized protein</fullName>
    </submittedName>
</protein>